<evidence type="ECO:0000256" key="3">
    <source>
        <dbReference type="ARBA" id="ARBA00022598"/>
    </source>
</evidence>
<dbReference type="OrthoDB" id="10253869at2759"/>
<dbReference type="GO" id="GO:0005777">
    <property type="term" value="C:peroxisome"/>
    <property type="evidence" value="ECO:0007669"/>
    <property type="project" value="UniProtKB-SubCell"/>
</dbReference>
<keyword evidence="3" id="KW-0436">Ligase</keyword>
<dbReference type="InterPro" id="IPR042099">
    <property type="entry name" value="ANL_N_sf"/>
</dbReference>
<dbReference type="GO" id="GO:0016405">
    <property type="term" value="F:CoA-ligase activity"/>
    <property type="evidence" value="ECO:0007669"/>
    <property type="project" value="TreeGrafter"/>
</dbReference>
<evidence type="ECO:0000313" key="8">
    <source>
        <dbReference type="RefSeq" id="XP_011302216.1"/>
    </source>
</evidence>
<comment type="subcellular location">
    <subcellularLocation>
        <location evidence="1">Peroxisome</location>
    </subcellularLocation>
</comment>
<dbReference type="RefSeq" id="XP_011302216.1">
    <property type="nucleotide sequence ID" value="XM_011303914.1"/>
</dbReference>
<dbReference type="AlphaFoldDB" id="A0A9R1TY82"/>
<dbReference type="InterPro" id="IPR025110">
    <property type="entry name" value="AMP-bd_C"/>
</dbReference>
<protein>
    <submittedName>
        <fullName evidence="8">Luciferin 4-monooxygenase isoform X1</fullName>
    </submittedName>
</protein>
<dbReference type="PANTHER" id="PTHR24096">
    <property type="entry name" value="LONG-CHAIN-FATTY-ACID--COA LIGASE"/>
    <property type="match status" value="1"/>
</dbReference>
<gene>
    <name evidence="8" type="primary">LOC105266036</name>
</gene>
<sequence>MEILVKDPLYHNGIWKGMVEIPRHWCQYRHLLLERLRKFPDRIAQIDAATDRKDTYRDLTDRVLRCSVWLKNQKLKSDDVIGICTYNHLDTYVPVIATILAGHIINPWWNAVLDDDMAKYFLNLTQPKIIFADDLTIAIIKQAVDEVGSTAKIIAFKETPGFESLSQILKAQNVTELSEFQPNILEDIEEPAWIAYTSGSTGFPKGALLSYRRLTLIVDPISEKPKINFWAPGICWTTGISNMFWTITSCSTAVIRTDLTEEIIAQILEKYKVTNMMTSNTAIAARMSKVEAIKSYDFSSVQMVVFTGIGMIPEVDEFLGDIYPNAVIVNCYGTTEVGYVTARIKRHRKLMSCGQIAPNCEIKIVDPENGKILGPNQEGEMYVKHVGMMRGYYKDDKNTKAAFDEEGWIRTGDLSYYDEDGDFFIVDRLKELIKFRNNIHIIPGTIERVILKHPDVLEVAVVAKPDLTDAEHPMAFVLRHPHATVTEYEIYELVSQHLPDHMALRGGVIFLDKIPHTDTGKVSKKELRRMAVSLAIEQ</sequence>
<name>A0A9R1TY82_9HYME</name>
<proteinExistence type="inferred from homology"/>
<evidence type="ECO:0000256" key="2">
    <source>
        <dbReference type="ARBA" id="ARBA00006432"/>
    </source>
</evidence>
<dbReference type="Proteomes" id="UP000694866">
    <property type="component" value="Unplaced"/>
</dbReference>
<dbReference type="GeneID" id="105266036"/>
<dbReference type="KEGG" id="fas:105266036"/>
<dbReference type="PROSITE" id="PS00455">
    <property type="entry name" value="AMP_BINDING"/>
    <property type="match status" value="1"/>
</dbReference>
<accession>A0A9R1TY82</accession>
<evidence type="ECO:0000259" key="6">
    <source>
        <dbReference type="Pfam" id="PF13193"/>
    </source>
</evidence>
<dbReference type="Gene3D" id="3.30.300.30">
    <property type="match status" value="1"/>
</dbReference>
<evidence type="ECO:0000259" key="5">
    <source>
        <dbReference type="Pfam" id="PF00501"/>
    </source>
</evidence>
<keyword evidence="7" id="KW-1185">Reference proteome</keyword>
<dbReference type="Pfam" id="PF00501">
    <property type="entry name" value="AMP-binding"/>
    <property type="match status" value="1"/>
</dbReference>
<feature type="domain" description="AMP-dependent synthetase/ligase" evidence="5">
    <location>
        <begin position="34"/>
        <end position="393"/>
    </location>
</feature>
<dbReference type="PANTHER" id="PTHR24096:SF149">
    <property type="entry name" value="AMP-BINDING DOMAIN-CONTAINING PROTEIN-RELATED"/>
    <property type="match status" value="1"/>
</dbReference>
<keyword evidence="4" id="KW-0576">Peroxisome</keyword>
<dbReference type="SUPFAM" id="SSF56801">
    <property type="entry name" value="Acetyl-CoA synthetase-like"/>
    <property type="match status" value="1"/>
</dbReference>
<evidence type="ECO:0000256" key="4">
    <source>
        <dbReference type="ARBA" id="ARBA00023140"/>
    </source>
</evidence>
<feature type="domain" description="AMP-binding enzyme C-terminal" evidence="6">
    <location>
        <begin position="446"/>
        <end position="521"/>
    </location>
</feature>
<dbReference type="InterPro" id="IPR000873">
    <property type="entry name" value="AMP-dep_synth/lig_dom"/>
</dbReference>
<dbReference type="InterPro" id="IPR045851">
    <property type="entry name" value="AMP-bd_C_sf"/>
</dbReference>
<dbReference type="InterPro" id="IPR020845">
    <property type="entry name" value="AMP-binding_CS"/>
</dbReference>
<organism evidence="7 8">
    <name type="scientific">Fopius arisanus</name>
    <dbReference type="NCBI Taxonomy" id="64838"/>
    <lineage>
        <taxon>Eukaryota</taxon>
        <taxon>Metazoa</taxon>
        <taxon>Ecdysozoa</taxon>
        <taxon>Arthropoda</taxon>
        <taxon>Hexapoda</taxon>
        <taxon>Insecta</taxon>
        <taxon>Pterygota</taxon>
        <taxon>Neoptera</taxon>
        <taxon>Endopterygota</taxon>
        <taxon>Hymenoptera</taxon>
        <taxon>Apocrita</taxon>
        <taxon>Ichneumonoidea</taxon>
        <taxon>Braconidae</taxon>
        <taxon>Opiinae</taxon>
        <taxon>Fopius</taxon>
    </lineage>
</organism>
<dbReference type="Pfam" id="PF13193">
    <property type="entry name" value="AMP-binding_C"/>
    <property type="match status" value="1"/>
</dbReference>
<evidence type="ECO:0000313" key="7">
    <source>
        <dbReference type="Proteomes" id="UP000694866"/>
    </source>
</evidence>
<comment type="similarity">
    <text evidence="2">Belongs to the ATP-dependent AMP-binding enzyme family.</text>
</comment>
<evidence type="ECO:0000256" key="1">
    <source>
        <dbReference type="ARBA" id="ARBA00004275"/>
    </source>
</evidence>
<dbReference type="Gene3D" id="3.40.50.12780">
    <property type="entry name" value="N-terminal domain of ligase-like"/>
    <property type="match status" value="1"/>
</dbReference>
<reference evidence="8" key="1">
    <citation type="submission" date="2025-08" db="UniProtKB">
        <authorList>
            <consortium name="RefSeq"/>
        </authorList>
    </citation>
    <scope>IDENTIFICATION</scope>
    <source>
        <strain evidence="8">USDA-PBARC FA_bdor</strain>
        <tissue evidence="8">Whole organism</tissue>
    </source>
</reference>